<dbReference type="Proteomes" id="UP000823775">
    <property type="component" value="Unassembled WGS sequence"/>
</dbReference>
<dbReference type="EMBL" id="JACEIK010000066">
    <property type="protein sequence ID" value="MCD7448540.1"/>
    <property type="molecule type" value="Genomic_DNA"/>
</dbReference>
<gene>
    <name evidence="1" type="ORF">HAX54_043815</name>
</gene>
<sequence length="124" mass="13757">MSSAKTIKKELKSLYENVAYFVLEGGCYGVSFISLRIEVQEWKSLDCTVLSHECFGCGNGCTHFWGQLMTYLKGRVTHFAGHGDATRGDGDDEADNPIVLFHMPSLASHFNHTSSMIINFVSQS</sequence>
<name>A0ABS8RNZ1_DATST</name>
<organism evidence="1 2">
    <name type="scientific">Datura stramonium</name>
    <name type="common">Jimsonweed</name>
    <name type="synonym">Common thornapple</name>
    <dbReference type="NCBI Taxonomy" id="4076"/>
    <lineage>
        <taxon>Eukaryota</taxon>
        <taxon>Viridiplantae</taxon>
        <taxon>Streptophyta</taxon>
        <taxon>Embryophyta</taxon>
        <taxon>Tracheophyta</taxon>
        <taxon>Spermatophyta</taxon>
        <taxon>Magnoliopsida</taxon>
        <taxon>eudicotyledons</taxon>
        <taxon>Gunneridae</taxon>
        <taxon>Pentapetalae</taxon>
        <taxon>asterids</taxon>
        <taxon>lamiids</taxon>
        <taxon>Solanales</taxon>
        <taxon>Solanaceae</taxon>
        <taxon>Solanoideae</taxon>
        <taxon>Datureae</taxon>
        <taxon>Datura</taxon>
    </lineage>
</organism>
<keyword evidence="2" id="KW-1185">Reference proteome</keyword>
<proteinExistence type="predicted"/>
<accession>A0ABS8RNZ1</accession>
<evidence type="ECO:0000313" key="1">
    <source>
        <dbReference type="EMBL" id="MCD7448540.1"/>
    </source>
</evidence>
<evidence type="ECO:0000313" key="2">
    <source>
        <dbReference type="Proteomes" id="UP000823775"/>
    </source>
</evidence>
<comment type="caution">
    <text evidence="1">The sequence shown here is derived from an EMBL/GenBank/DDBJ whole genome shotgun (WGS) entry which is preliminary data.</text>
</comment>
<reference evidence="1 2" key="1">
    <citation type="journal article" date="2021" name="BMC Genomics">
        <title>Datura genome reveals duplications of psychoactive alkaloid biosynthetic genes and high mutation rate following tissue culture.</title>
        <authorList>
            <person name="Rajewski A."/>
            <person name="Carter-House D."/>
            <person name="Stajich J."/>
            <person name="Litt A."/>
        </authorList>
    </citation>
    <scope>NUCLEOTIDE SEQUENCE [LARGE SCALE GENOMIC DNA]</scope>
    <source>
        <strain evidence="1">AR-01</strain>
    </source>
</reference>
<protein>
    <submittedName>
        <fullName evidence="1">Uncharacterized protein</fullName>
    </submittedName>
</protein>